<dbReference type="EC" id="2.6.1.2" evidence="8"/>
<evidence type="ECO:0000256" key="7">
    <source>
        <dbReference type="ARBA" id="ARBA00025785"/>
    </source>
</evidence>
<evidence type="ECO:0000256" key="2">
    <source>
        <dbReference type="ARBA" id="ARBA00011738"/>
    </source>
</evidence>
<keyword evidence="3" id="KW-0032">Aminotransferase</keyword>
<dbReference type="InterPro" id="IPR015421">
    <property type="entry name" value="PyrdxlP-dep_Trfase_major"/>
</dbReference>
<dbReference type="Gene3D" id="1.10.287.1970">
    <property type="match status" value="1"/>
</dbReference>
<evidence type="ECO:0000256" key="8">
    <source>
        <dbReference type="ARBA" id="ARBA00026106"/>
    </source>
</evidence>
<dbReference type="AlphaFoldDB" id="A0AAE0WDQ1"/>
<dbReference type="EMBL" id="JAEAOA010002242">
    <property type="protein sequence ID" value="KAK3609585.1"/>
    <property type="molecule type" value="Genomic_DNA"/>
</dbReference>
<dbReference type="InterPro" id="IPR015424">
    <property type="entry name" value="PyrdxlP-dep_Trfase"/>
</dbReference>
<organism evidence="11 12">
    <name type="scientific">Potamilus streckersoni</name>
    <dbReference type="NCBI Taxonomy" id="2493646"/>
    <lineage>
        <taxon>Eukaryota</taxon>
        <taxon>Metazoa</taxon>
        <taxon>Spiralia</taxon>
        <taxon>Lophotrochozoa</taxon>
        <taxon>Mollusca</taxon>
        <taxon>Bivalvia</taxon>
        <taxon>Autobranchia</taxon>
        <taxon>Heteroconchia</taxon>
        <taxon>Palaeoheterodonta</taxon>
        <taxon>Unionida</taxon>
        <taxon>Unionoidea</taxon>
        <taxon>Unionidae</taxon>
        <taxon>Ambleminae</taxon>
        <taxon>Lampsilini</taxon>
        <taxon>Potamilus</taxon>
    </lineage>
</organism>
<evidence type="ECO:0000256" key="3">
    <source>
        <dbReference type="ARBA" id="ARBA00022576"/>
    </source>
</evidence>
<evidence type="ECO:0000313" key="11">
    <source>
        <dbReference type="EMBL" id="KAK3609585.1"/>
    </source>
</evidence>
<feature type="domain" description="Aminotransferase class I/classII large" evidence="10">
    <location>
        <begin position="103"/>
        <end position="479"/>
    </location>
</feature>
<gene>
    <name evidence="11" type="ORF">CHS0354_038582</name>
</gene>
<dbReference type="FunFam" id="1.10.287.1970:FF:000001">
    <property type="entry name" value="Alanine aminotransferase 2"/>
    <property type="match status" value="1"/>
</dbReference>
<dbReference type="CDD" id="cd00609">
    <property type="entry name" value="AAT_like"/>
    <property type="match status" value="1"/>
</dbReference>
<keyword evidence="4" id="KW-0808">Transferase</keyword>
<comment type="subunit">
    <text evidence="2">Homodimer.</text>
</comment>
<evidence type="ECO:0000256" key="5">
    <source>
        <dbReference type="ARBA" id="ARBA00022898"/>
    </source>
</evidence>
<evidence type="ECO:0000256" key="4">
    <source>
        <dbReference type="ARBA" id="ARBA00022679"/>
    </source>
</evidence>
<dbReference type="GO" id="GO:0030170">
    <property type="term" value="F:pyridoxal phosphate binding"/>
    <property type="evidence" value="ECO:0007669"/>
    <property type="project" value="InterPro"/>
</dbReference>
<dbReference type="InterPro" id="IPR015422">
    <property type="entry name" value="PyrdxlP-dep_Trfase_small"/>
</dbReference>
<dbReference type="FunFam" id="3.40.640.10:FF:000012">
    <property type="entry name" value="alanine aminotransferase 2"/>
    <property type="match status" value="1"/>
</dbReference>
<dbReference type="Gene3D" id="3.40.640.10">
    <property type="entry name" value="Type I PLP-dependent aspartate aminotransferase-like (Major domain)"/>
    <property type="match status" value="1"/>
</dbReference>
<dbReference type="Pfam" id="PF00155">
    <property type="entry name" value="Aminotran_1_2"/>
    <property type="match status" value="1"/>
</dbReference>
<accession>A0AAE0WDQ1</accession>
<sequence length="502" mass="55500">MFQIHAESSVKMGDQQLISAEHGGTKVLTMETVNPSVVKMEYAVLGPIFTRALELEKELAEGKAMPFKAILKGNIGDCHATGQTPITFVRQVIALCTYPQLLENPMFPEDAKQRAKGILAACSGRSVGSYSASPGIDVFQKDVAAYISQRDGLPCNYSNIFLCTGATEGIRTILKLLMTGKSGSEKAGIMIPVPQYPLYSATLTEYNAYPIPYYLDEENGWSLEVSELDRALTAAKGRCIPRAICVINPGNPTGQVLSKTNIENIIRFAHKERLMILADEVYQHNVYAKGSQFFSFKKVLMEMGPPFSSNQLASFMSTSKGFMGECGFRGGYCEMANFQDDVQKCLLKSISVKLCPPVLGQIVVSILTNPPQDGDPSFVKFQNEKSTIFSILAEKARLITDLFNSIEGISCNEVQGAMYAFPRIYLPDKAIVAARKLNQTPDFFYCSQLLEETGICTVPGSGFGQKEGTYHFRITILPPLEDIRQIMGLFKDFHLRFLDKFK</sequence>
<dbReference type="InterPro" id="IPR045088">
    <property type="entry name" value="ALAT1/2-like"/>
</dbReference>
<evidence type="ECO:0000256" key="1">
    <source>
        <dbReference type="ARBA" id="ARBA00001933"/>
    </source>
</evidence>
<reference evidence="11" key="3">
    <citation type="submission" date="2023-05" db="EMBL/GenBank/DDBJ databases">
        <authorList>
            <person name="Smith C.H."/>
        </authorList>
    </citation>
    <scope>NUCLEOTIDE SEQUENCE</scope>
    <source>
        <strain evidence="11">CHS0354</strain>
        <tissue evidence="11">Mantle</tissue>
    </source>
</reference>
<evidence type="ECO:0000259" key="10">
    <source>
        <dbReference type="Pfam" id="PF00155"/>
    </source>
</evidence>
<keyword evidence="12" id="KW-1185">Reference proteome</keyword>
<dbReference type="InterPro" id="IPR004839">
    <property type="entry name" value="Aminotransferase_I/II_large"/>
</dbReference>
<dbReference type="GO" id="GO:0004021">
    <property type="term" value="F:L-alanine:2-oxoglutarate aminotransferase activity"/>
    <property type="evidence" value="ECO:0007669"/>
    <property type="project" value="UniProtKB-EC"/>
</dbReference>
<dbReference type="PANTHER" id="PTHR11751">
    <property type="entry name" value="ALANINE AMINOTRANSFERASE"/>
    <property type="match status" value="1"/>
</dbReference>
<keyword evidence="5" id="KW-0663">Pyridoxal phosphate</keyword>
<comment type="catalytic activity">
    <reaction evidence="9">
        <text>L-alanine + 2-oxoglutarate = pyruvate + L-glutamate</text>
        <dbReference type="Rhea" id="RHEA:19453"/>
        <dbReference type="ChEBI" id="CHEBI:15361"/>
        <dbReference type="ChEBI" id="CHEBI:16810"/>
        <dbReference type="ChEBI" id="CHEBI:29985"/>
        <dbReference type="ChEBI" id="CHEBI:57972"/>
        <dbReference type="EC" id="2.6.1.2"/>
    </reaction>
</comment>
<evidence type="ECO:0000256" key="6">
    <source>
        <dbReference type="ARBA" id="ARBA00025708"/>
    </source>
</evidence>
<proteinExistence type="inferred from homology"/>
<dbReference type="Proteomes" id="UP001195483">
    <property type="component" value="Unassembled WGS sequence"/>
</dbReference>
<protein>
    <recommendedName>
        <fullName evidence="8">alanine transaminase</fullName>
        <ecNumber evidence="8">2.6.1.2</ecNumber>
    </recommendedName>
</protein>
<reference evidence="11" key="2">
    <citation type="journal article" date="2021" name="Genome Biol. Evol.">
        <title>Developing a high-quality reference genome for a parasitic bivalve with doubly uniparental inheritance (Bivalvia: Unionida).</title>
        <authorList>
            <person name="Smith C.H."/>
        </authorList>
    </citation>
    <scope>NUCLEOTIDE SEQUENCE</scope>
    <source>
        <strain evidence="11">CHS0354</strain>
        <tissue evidence="11">Mantle</tissue>
    </source>
</reference>
<evidence type="ECO:0000313" key="12">
    <source>
        <dbReference type="Proteomes" id="UP001195483"/>
    </source>
</evidence>
<evidence type="ECO:0000256" key="9">
    <source>
        <dbReference type="ARBA" id="ARBA00047412"/>
    </source>
</evidence>
<comment type="cofactor">
    <cofactor evidence="1">
        <name>pyridoxal 5'-phosphate</name>
        <dbReference type="ChEBI" id="CHEBI:597326"/>
    </cofactor>
</comment>
<reference evidence="11" key="1">
    <citation type="journal article" date="2021" name="Genome Biol. Evol.">
        <title>A High-Quality Reference Genome for a Parasitic Bivalve with Doubly Uniparental Inheritance (Bivalvia: Unionida).</title>
        <authorList>
            <person name="Smith C.H."/>
        </authorList>
    </citation>
    <scope>NUCLEOTIDE SEQUENCE</scope>
    <source>
        <strain evidence="11">CHS0354</strain>
    </source>
</reference>
<comment type="similarity">
    <text evidence="7">Belongs to the class-I pyridoxal-phosphate-dependent aminotransferase family. Alanine aminotransferase subfamily.</text>
</comment>
<comment type="caution">
    <text evidence="11">The sequence shown here is derived from an EMBL/GenBank/DDBJ whole genome shotgun (WGS) entry which is preliminary data.</text>
</comment>
<comment type="pathway">
    <text evidence="6">Amino-acid degradation; L-alanine degradation via transaminase pathway; pyruvate from L-alanine: step 1/1.</text>
</comment>
<dbReference type="PANTHER" id="PTHR11751:SF29">
    <property type="entry name" value="ALANINE TRANSAMINASE"/>
    <property type="match status" value="1"/>
</dbReference>
<dbReference type="SUPFAM" id="SSF53383">
    <property type="entry name" value="PLP-dependent transferases"/>
    <property type="match status" value="1"/>
</dbReference>
<dbReference type="Gene3D" id="3.90.1150.10">
    <property type="entry name" value="Aspartate Aminotransferase, domain 1"/>
    <property type="match status" value="1"/>
</dbReference>
<name>A0AAE0WDQ1_9BIVA</name>
<dbReference type="FunFam" id="3.90.1150.10:FF:000010">
    <property type="entry name" value="Alanine aminotransferase 2"/>
    <property type="match status" value="1"/>
</dbReference>